<comment type="cofactor">
    <cofactor evidence="1">
        <name>FAD</name>
        <dbReference type="ChEBI" id="CHEBI:57692"/>
    </cofactor>
</comment>
<organism evidence="8 9">
    <name type="scientific">Rhizobium sullae</name>
    <name type="common">Rhizobium hedysari</name>
    <dbReference type="NCBI Taxonomy" id="50338"/>
    <lineage>
        <taxon>Bacteria</taxon>
        <taxon>Pseudomonadati</taxon>
        <taxon>Pseudomonadota</taxon>
        <taxon>Alphaproteobacteria</taxon>
        <taxon>Hyphomicrobiales</taxon>
        <taxon>Rhizobiaceae</taxon>
        <taxon>Rhizobium/Agrobacterium group</taxon>
        <taxon>Rhizobium</taxon>
    </lineage>
</organism>
<name>A0A4R3Q4A7_RHISU</name>
<evidence type="ECO:0000313" key="8">
    <source>
        <dbReference type="EMBL" id="TCU15187.1"/>
    </source>
</evidence>
<feature type="domain" description="FAD dependent oxidoreductase" evidence="6">
    <location>
        <begin position="16"/>
        <end position="223"/>
    </location>
</feature>
<dbReference type="Pfam" id="PF05199">
    <property type="entry name" value="GMC_oxred_C"/>
    <property type="match status" value="1"/>
</dbReference>
<dbReference type="InterPro" id="IPR007867">
    <property type="entry name" value="GMC_OxRtase_C"/>
</dbReference>
<evidence type="ECO:0000256" key="5">
    <source>
        <dbReference type="ARBA" id="ARBA00023002"/>
    </source>
</evidence>
<keyword evidence="4" id="KW-0274">FAD</keyword>
<sequence>MGIESASSAPAELSFDLCIVGAGASGLTIASNFLKRSLSVCVLESGGVDGQGQPNFSGDGHDGGLPYASLATTRLKGLGGSTQQLGWGGFCKPLDRQDFVERTWVGNSGWPFDLEHLGPYYERACQTLGLGDVSLLGERQRLFPAQSPIIATDSVGLCNNRRLGRHFREPVKSSTSVDLFFDATVLSLEFAPGQSTIAAALCIDRHGRTFRVSARAFVIAAGGIENARLLMISNLAAQREPGLVGRYFMDHPRFTIGTLFPSNKYVQRVFARLDRVRVTRRHRMARTLGWRDAGGYVVNGLTLPFEIHAKEALLNYRAWVEPCFLGQSQRAYDDYRLSLLNARDRLILSGRGGFPSISPKHMTWTSGMHLLRPPSLVRGFRLHHFIEPEPCFESRLALSDKKDRYGLPLVSLSWHLSGSTLDSLKRTIAILQNEMRVSGLGELLVTQEEWDVLQNPMWTWHHMGTTRMHDHPARGVVDRNCRVHGVSNLFVAGSSVFPTAGNDTPTLTIVALAHRLSDHLNEFAS</sequence>
<dbReference type="EMBL" id="SMBH01000007">
    <property type="protein sequence ID" value="TCU15187.1"/>
    <property type="molecule type" value="Genomic_DNA"/>
</dbReference>
<keyword evidence="5" id="KW-0560">Oxidoreductase</keyword>
<dbReference type="PANTHER" id="PTHR42784">
    <property type="entry name" value="PYRANOSE 2-OXIDASE"/>
    <property type="match status" value="1"/>
</dbReference>
<evidence type="ECO:0000256" key="1">
    <source>
        <dbReference type="ARBA" id="ARBA00001974"/>
    </source>
</evidence>
<dbReference type="InterPro" id="IPR051473">
    <property type="entry name" value="P2Ox-like"/>
</dbReference>
<evidence type="ECO:0000256" key="4">
    <source>
        <dbReference type="ARBA" id="ARBA00022827"/>
    </source>
</evidence>
<dbReference type="GO" id="GO:0016614">
    <property type="term" value="F:oxidoreductase activity, acting on CH-OH group of donors"/>
    <property type="evidence" value="ECO:0007669"/>
    <property type="project" value="InterPro"/>
</dbReference>
<protein>
    <submittedName>
        <fullName evidence="8">Choline dehydrogenase-like flavoprotein</fullName>
    </submittedName>
</protein>
<dbReference type="AlphaFoldDB" id="A0A4R3Q4A7"/>
<evidence type="ECO:0000256" key="2">
    <source>
        <dbReference type="ARBA" id="ARBA00010790"/>
    </source>
</evidence>
<accession>A0A4R3Q4A7</accession>
<dbReference type="InterPro" id="IPR006076">
    <property type="entry name" value="FAD-dep_OxRdtase"/>
</dbReference>
<comment type="caution">
    <text evidence="8">The sequence shown here is derived from an EMBL/GenBank/DDBJ whole genome shotgun (WGS) entry which is preliminary data.</text>
</comment>
<dbReference type="PANTHER" id="PTHR42784:SF1">
    <property type="entry name" value="PYRANOSE 2-OXIDASE"/>
    <property type="match status" value="1"/>
</dbReference>
<keyword evidence="3" id="KW-0285">Flavoprotein</keyword>
<dbReference type="Proteomes" id="UP000294576">
    <property type="component" value="Unassembled WGS sequence"/>
</dbReference>
<feature type="domain" description="Glucose-methanol-choline oxidoreductase C-terminal" evidence="7">
    <location>
        <begin position="394"/>
        <end position="513"/>
    </location>
</feature>
<evidence type="ECO:0000313" key="9">
    <source>
        <dbReference type="Proteomes" id="UP000294576"/>
    </source>
</evidence>
<dbReference type="Gene3D" id="3.50.50.60">
    <property type="entry name" value="FAD/NAD(P)-binding domain"/>
    <property type="match status" value="2"/>
</dbReference>
<proteinExistence type="inferred from homology"/>
<evidence type="ECO:0000259" key="7">
    <source>
        <dbReference type="Pfam" id="PF05199"/>
    </source>
</evidence>
<dbReference type="Pfam" id="PF01266">
    <property type="entry name" value="DAO"/>
    <property type="match status" value="1"/>
</dbReference>
<gene>
    <name evidence="8" type="ORF">EV132_10786</name>
</gene>
<evidence type="ECO:0000259" key="6">
    <source>
        <dbReference type="Pfam" id="PF01266"/>
    </source>
</evidence>
<dbReference type="RefSeq" id="WP_132563189.1">
    <property type="nucleotide sequence ID" value="NZ_SMBH01000007.1"/>
</dbReference>
<reference evidence="8 9" key="1">
    <citation type="submission" date="2019-03" db="EMBL/GenBank/DDBJ databases">
        <title>Genomic Encyclopedia of Type Strains, Phase IV (KMG-V): Genome sequencing to study the core and pangenomes of soil and plant-associated prokaryotes.</title>
        <authorList>
            <person name="Whitman W."/>
        </authorList>
    </citation>
    <scope>NUCLEOTIDE SEQUENCE [LARGE SCALE GENOMIC DNA]</scope>
    <source>
        <strain evidence="8 9">Hc14</strain>
    </source>
</reference>
<comment type="similarity">
    <text evidence="2">Belongs to the GMC oxidoreductase family.</text>
</comment>
<evidence type="ECO:0000256" key="3">
    <source>
        <dbReference type="ARBA" id="ARBA00022630"/>
    </source>
</evidence>
<dbReference type="SUPFAM" id="SSF51905">
    <property type="entry name" value="FAD/NAD(P)-binding domain"/>
    <property type="match status" value="1"/>
</dbReference>
<dbReference type="InterPro" id="IPR036188">
    <property type="entry name" value="FAD/NAD-bd_sf"/>
</dbReference>